<dbReference type="GO" id="GO:0005739">
    <property type="term" value="C:mitochondrion"/>
    <property type="evidence" value="ECO:0007669"/>
    <property type="project" value="UniProtKB-ARBA"/>
</dbReference>
<dbReference type="SUPFAM" id="SSF52374">
    <property type="entry name" value="Nucleotidylyl transferase"/>
    <property type="match status" value="1"/>
</dbReference>
<dbReference type="GO" id="GO:0005524">
    <property type="term" value="F:ATP binding"/>
    <property type="evidence" value="ECO:0007669"/>
    <property type="project" value="UniProtKB-KW"/>
</dbReference>
<name>A0A0B2WRJ1_METAS</name>
<dbReference type="Pfam" id="PF13302">
    <property type="entry name" value="Acetyltransf_3"/>
    <property type="match status" value="1"/>
</dbReference>
<dbReference type="RefSeq" id="XP_040676666.1">
    <property type="nucleotide sequence ID" value="XM_040825239.1"/>
</dbReference>
<dbReference type="Gene3D" id="2.170.220.10">
    <property type="match status" value="1"/>
</dbReference>
<proteinExistence type="inferred from homology"/>
<dbReference type="Gene3D" id="3.40.630.30">
    <property type="match status" value="1"/>
</dbReference>
<evidence type="ECO:0000256" key="9">
    <source>
        <dbReference type="ARBA" id="ARBA00068817"/>
    </source>
</evidence>
<dbReference type="GO" id="GO:0004825">
    <property type="term" value="F:methionine-tRNA ligase activity"/>
    <property type="evidence" value="ECO:0007669"/>
    <property type="project" value="UniProtKB-EC"/>
</dbReference>
<dbReference type="InterPro" id="IPR009080">
    <property type="entry name" value="tRNAsynth_Ia_anticodon-bd"/>
</dbReference>
<evidence type="ECO:0000256" key="10">
    <source>
        <dbReference type="RuleBase" id="RU363039"/>
    </source>
</evidence>
<protein>
    <recommendedName>
        <fullName evidence="9">Probable methionine--tRNA ligase, mitochondrial</fullName>
        <ecNumber evidence="2">6.1.1.10</ecNumber>
    </recommendedName>
</protein>
<dbReference type="Proteomes" id="UP000030816">
    <property type="component" value="Unassembled WGS sequence"/>
</dbReference>
<evidence type="ECO:0000256" key="8">
    <source>
        <dbReference type="ARBA" id="ARBA00047364"/>
    </source>
</evidence>
<comment type="similarity">
    <text evidence="1 10">Belongs to the class-I aminoacyl-tRNA synthetase family.</text>
</comment>
<evidence type="ECO:0000256" key="5">
    <source>
        <dbReference type="ARBA" id="ARBA00022840"/>
    </source>
</evidence>
<sequence>MVLADVLKRWQQLKGKKTFLLTGTDEHGMKIQRAAAKEGIPPKEFCDSNSNKFRELAAAGDISYDAFIRTTQVEHKEAVSEFWLKLKHTLPENLGLYKGTHEGWYAVSDECFYPEDLVRPDIVPQTGKKIMVSDETGSEVEWIKEETWFFPLTKYRDALLKFYDENPHWITPTYRMNEVRNWVENHLEDLCITRPAARLSWGIPDPEDRTQTIYVWVDALINYLTQAGYGRKWHSPPDEMGIWPADVQIIGKDILRFHAVYWPALLMALDLPLPKQLLCHNHWTMSNRKMSKSLGNVVNPFFAMQRWDIDPLRYFLMRNGSLAKDMSYSNQLIGSIYAKELQANIGNLFYRIARPKVTSKWSTLEAVTAFRNGAFKGISDHASHQLFVSLDEHMEKITPAFSEEMKKYNTAGAVREVFDLLRETNRYVSDTEPWNLVKKSDPQIRILLNLVIYNCAEALRIAGILLQPIMPTKASLLLDELAVRQDRRTLKYASKGKDADYGTEAKTGDPTARLKKWDTIFPPTPNSNDSDAEVMEQLRLAFYDKTKNRMNQVAELLAMEARIGEEAATKMLTEMHAAKLKRRQVEQADDVALQRLTRPRHQYEQGGVGAAVQEATASEPLTLEEEYENQQSWRSAHEKLTFIICQALPAAARTWPSVEAKVVDAGDRMIGDINFFIYQDDEPEETSQDRRAKVALRGEIDVMIANKEHRGQGFGSASVRALLMYLRKNMEPILKEYACGLTLGQGVEMVGLMVKIQEGNTGSRRLFEKLGFEQVGDVNYFGEVMLVLPWGKAESLVDGWLSSGEAYREVRYETS</sequence>
<evidence type="ECO:0000256" key="2">
    <source>
        <dbReference type="ARBA" id="ARBA00012838"/>
    </source>
</evidence>
<evidence type="ECO:0000256" key="4">
    <source>
        <dbReference type="ARBA" id="ARBA00022741"/>
    </source>
</evidence>
<dbReference type="GO" id="GO:0016747">
    <property type="term" value="F:acyltransferase activity, transferring groups other than amino-acyl groups"/>
    <property type="evidence" value="ECO:0007669"/>
    <property type="project" value="InterPro"/>
</dbReference>
<dbReference type="Gene3D" id="1.10.730.10">
    <property type="entry name" value="Isoleucyl-tRNA Synthetase, Domain 1"/>
    <property type="match status" value="1"/>
</dbReference>
<dbReference type="STRING" id="1081103.A0A0B2WRJ1"/>
<gene>
    <name evidence="12" type="ORF">MAM_06441</name>
</gene>
<keyword evidence="7 10" id="KW-0030">Aminoacyl-tRNA synthetase</keyword>
<keyword evidence="6 10" id="KW-0648">Protein biosynthesis</keyword>
<organism evidence="12 13">
    <name type="scientific">Metarhizium album (strain ARSEF 1941)</name>
    <dbReference type="NCBI Taxonomy" id="1081103"/>
    <lineage>
        <taxon>Eukaryota</taxon>
        <taxon>Fungi</taxon>
        <taxon>Dikarya</taxon>
        <taxon>Ascomycota</taxon>
        <taxon>Pezizomycotina</taxon>
        <taxon>Sordariomycetes</taxon>
        <taxon>Hypocreomycetidae</taxon>
        <taxon>Hypocreales</taxon>
        <taxon>Clavicipitaceae</taxon>
        <taxon>Metarhizium</taxon>
    </lineage>
</organism>
<comment type="caution">
    <text evidence="12">The sequence shown here is derived from an EMBL/GenBank/DDBJ whole genome shotgun (WGS) entry which is preliminary data.</text>
</comment>
<dbReference type="OrthoDB" id="24670at2759"/>
<evidence type="ECO:0000313" key="12">
    <source>
        <dbReference type="EMBL" id="KHN95600.1"/>
    </source>
</evidence>
<dbReference type="PANTHER" id="PTHR43326">
    <property type="entry name" value="METHIONYL-TRNA SYNTHETASE"/>
    <property type="match status" value="1"/>
</dbReference>
<evidence type="ECO:0000256" key="7">
    <source>
        <dbReference type="ARBA" id="ARBA00023146"/>
    </source>
</evidence>
<keyword evidence="3 10" id="KW-0436">Ligase</keyword>
<dbReference type="Gene3D" id="3.40.50.620">
    <property type="entry name" value="HUPs"/>
    <property type="match status" value="1"/>
</dbReference>
<dbReference type="HOGENOM" id="CLU_009710_5_1_1"/>
<dbReference type="InterPro" id="IPR023457">
    <property type="entry name" value="Met-tRNA_synth_2"/>
</dbReference>
<dbReference type="InterPro" id="IPR014758">
    <property type="entry name" value="Met-tRNA_synth"/>
</dbReference>
<evidence type="ECO:0000256" key="3">
    <source>
        <dbReference type="ARBA" id="ARBA00022598"/>
    </source>
</evidence>
<dbReference type="InterPro" id="IPR016181">
    <property type="entry name" value="Acyl_CoA_acyltransferase"/>
</dbReference>
<dbReference type="InterPro" id="IPR015413">
    <property type="entry name" value="Methionyl/Leucyl_tRNA_Synth"/>
</dbReference>
<feature type="domain" description="N-acetyltransferase" evidence="11">
    <location>
        <begin position="610"/>
        <end position="791"/>
    </location>
</feature>
<dbReference type="EC" id="6.1.1.10" evidence="2"/>
<keyword evidence="4 10" id="KW-0547">Nucleotide-binding</keyword>
<dbReference type="Pfam" id="PF09334">
    <property type="entry name" value="tRNA-synt_1g"/>
    <property type="match status" value="1"/>
</dbReference>
<dbReference type="AlphaFoldDB" id="A0A0B2WRJ1"/>
<dbReference type="GO" id="GO:0006431">
    <property type="term" value="P:methionyl-tRNA aminoacylation"/>
    <property type="evidence" value="ECO:0007669"/>
    <property type="project" value="InterPro"/>
</dbReference>
<evidence type="ECO:0000313" key="13">
    <source>
        <dbReference type="Proteomes" id="UP000030816"/>
    </source>
</evidence>
<evidence type="ECO:0000256" key="6">
    <source>
        <dbReference type="ARBA" id="ARBA00022917"/>
    </source>
</evidence>
<keyword evidence="13" id="KW-1185">Reference proteome</keyword>
<dbReference type="InterPro" id="IPR000182">
    <property type="entry name" value="GNAT_dom"/>
</dbReference>
<dbReference type="PRINTS" id="PR01041">
    <property type="entry name" value="TRNASYNTHMET"/>
</dbReference>
<dbReference type="SUPFAM" id="SSF47323">
    <property type="entry name" value="Anticodon-binding domain of a subclass of class I aminoacyl-tRNA synthetases"/>
    <property type="match status" value="1"/>
</dbReference>
<accession>A0A0B2WRJ1</accession>
<dbReference type="InterPro" id="IPR033911">
    <property type="entry name" value="MetRS_core"/>
</dbReference>
<dbReference type="CDD" id="cd00814">
    <property type="entry name" value="MetRS_core"/>
    <property type="match status" value="1"/>
</dbReference>
<dbReference type="PANTHER" id="PTHR43326:SF1">
    <property type="entry name" value="METHIONINE--TRNA LIGASE, MITOCHONDRIAL"/>
    <property type="match status" value="1"/>
</dbReference>
<reference evidence="12 13" key="1">
    <citation type="journal article" date="2014" name="Proc. Natl. Acad. Sci. U.S.A.">
        <title>Trajectory and genomic determinants of fungal-pathogen speciation and host adaptation.</title>
        <authorList>
            <person name="Hu X."/>
            <person name="Xiao G."/>
            <person name="Zheng P."/>
            <person name="Shang Y."/>
            <person name="Su Y."/>
            <person name="Zhang X."/>
            <person name="Liu X."/>
            <person name="Zhan S."/>
            <person name="St Leger R.J."/>
            <person name="Wang C."/>
        </authorList>
    </citation>
    <scope>NUCLEOTIDE SEQUENCE [LARGE SCALE GENOMIC DNA]</scope>
    <source>
        <strain evidence="12 13">ARSEF 1941</strain>
    </source>
</reference>
<evidence type="ECO:0000256" key="1">
    <source>
        <dbReference type="ARBA" id="ARBA00005594"/>
    </source>
</evidence>
<dbReference type="NCBIfam" id="TIGR00398">
    <property type="entry name" value="metG"/>
    <property type="match status" value="1"/>
</dbReference>
<evidence type="ECO:0000259" key="11">
    <source>
        <dbReference type="PROSITE" id="PS51186"/>
    </source>
</evidence>
<keyword evidence="5 10" id="KW-0067">ATP-binding</keyword>
<dbReference type="EMBL" id="AZHE01000021">
    <property type="protein sequence ID" value="KHN95600.1"/>
    <property type="molecule type" value="Genomic_DNA"/>
</dbReference>
<dbReference type="InterPro" id="IPR014729">
    <property type="entry name" value="Rossmann-like_a/b/a_fold"/>
</dbReference>
<dbReference type="PROSITE" id="PS51186">
    <property type="entry name" value="GNAT"/>
    <property type="match status" value="1"/>
</dbReference>
<dbReference type="GeneID" id="63740896"/>
<comment type="catalytic activity">
    <reaction evidence="8">
        <text>tRNA(Met) + L-methionine + ATP = L-methionyl-tRNA(Met) + AMP + diphosphate</text>
        <dbReference type="Rhea" id="RHEA:13481"/>
        <dbReference type="Rhea" id="RHEA-COMP:9667"/>
        <dbReference type="Rhea" id="RHEA-COMP:9698"/>
        <dbReference type="ChEBI" id="CHEBI:30616"/>
        <dbReference type="ChEBI" id="CHEBI:33019"/>
        <dbReference type="ChEBI" id="CHEBI:57844"/>
        <dbReference type="ChEBI" id="CHEBI:78442"/>
        <dbReference type="ChEBI" id="CHEBI:78530"/>
        <dbReference type="ChEBI" id="CHEBI:456215"/>
        <dbReference type="EC" id="6.1.1.10"/>
    </reaction>
</comment>
<dbReference type="FunFam" id="2.170.220.10:FF:000001">
    <property type="entry name" value="methionine--tRNA ligase, mitochondrial"/>
    <property type="match status" value="1"/>
</dbReference>
<dbReference type="SUPFAM" id="SSF55729">
    <property type="entry name" value="Acyl-CoA N-acyltransferases (Nat)"/>
    <property type="match status" value="1"/>
</dbReference>